<reference evidence="1" key="1">
    <citation type="submission" date="2014-05" db="EMBL/GenBank/DDBJ databases">
        <authorList>
            <person name="Chronopoulou M."/>
        </authorList>
    </citation>
    <scope>NUCLEOTIDE SEQUENCE</scope>
    <source>
        <tissue evidence="1">Whole organism</tissue>
    </source>
</reference>
<dbReference type="AlphaFoldDB" id="A0A0K2VFI4"/>
<dbReference type="EMBL" id="HACA01031330">
    <property type="protein sequence ID" value="CDW48691.1"/>
    <property type="molecule type" value="Transcribed_RNA"/>
</dbReference>
<accession>A0A0K2VFI4</accession>
<protein>
    <submittedName>
        <fullName evidence="1">Uncharacterized protein</fullName>
    </submittedName>
</protein>
<name>A0A0K2VFI4_LEPSM</name>
<organism evidence="1">
    <name type="scientific">Lepeophtheirus salmonis</name>
    <name type="common">Salmon louse</name>
    <name type="synonym">Caligus salmonis</name>
    <dbReference type="NCBI Taxonomy" id="72036"/>
    <lineage>
        <taxon>Eukaryota</taxon>
        <taxon>Metazoa</taxon>
        <taxon>Ecdysozoa</taxon>
        <taxon>Arthropoda</taxon>
        <taxon>Crustacea</taxon>
        <taxon>Multicrustacea</taxon>
        <taxon>Hexanauplia</taxon>
        <taxon>Copepoda</taxon>
        <taxon>Siphonostomatoida</taxon>
        <taxon>Caligidae</taxon>
        <taxon>Lepeophtheirus</taxon>
    </lineage>
</organism>
<sequence>IPSVSPDSSPSDINSSSEHILRTFTNISVTFSPTKGRLHVKTSIKLGSQYG</sequence>
<feature type="non-terminal residue" evidence="1">
    <location>
        <position position="1"/>
    </location>
</feature>
<evidence type="ECO:0000313" key="1">
    <source>
        <dbReference type="EMBL" id="CDW48691.1"/>
    </source>
</evidence>
<proteinExistence type="predicted"/>